<organism evidence="1 2">
    <name type="scientific">Listeria booriae</name>
    <dbReference type="NCBI Taxonomy" id="1552123"/>
    <lineage>
        <taxon>Bacteria</taxon>
        <taxon>Bacillati</taxon>
        <taxon>Bacillota</taxon>
        <taxon>Bacilli</taxon>
        <taxon>Bacillales</taxon>
        <taxon>Listeriaceae</taxon>
        <taxon>Listeria</taxon>
    </lineage>
</organism>
<dbReference type="InterPro" id="IPR048101">
    <property type="entry name" value="MobP2"/>
</dbReference>
<comment type="caution">
    <text evidence="1">The sequence shown here is derived from an EMBL/GenBank/DDBJ whole genome shotgun (WGS) entry which is preliminary data.</text>
</comment>
<reference evidence="1 2" key="1">
    <citation type="submission" date="2020-03" db="EMBL/GenBank/DDBJ databases">
        <title>Soil Listeria distribution.</title>
        <authorList>
            <person name="Liao J."/>
            <person name="Wiedmann M."/>
        </authorList>
    </citation>
    <scope>NUCLEOTIDE SEQUENCE [LARGE SCALE GENOMIC DNA]</scope>
    <source>
        <strain evidence="1 2">FSL L7-0990</strain>
    </source>
</reference>
<evidence type="ECO:0000313" key="1">
    <source>
        <dbReference type="EMBL" id="MBC1798456.1"/>
    </source>
</evidence>
<accession>A0A842B3E4</accession>
<protein>
    <recommendedName>
        <fullName evidence="3">Relaxase</fullName>
    </recommendedName>
</protein>
<dbReference type="InterPro" id="IPR041073">
    <property type="entry name" value="MobL"/>
</dbReference>
<dbReference type="Proteomes" id="UP000548082">
    <property type="component" value="Unassembled WGS sequence"/>
</dbReference>
<dbReference type="RefSeq" id="WP_185545646.1">
    <property type="nucleotide sequence ID" value="NZ_JAARVD010000011.1"/>
</dbReference>
<evidence type="ECO:0008006" key="3">
    <source>
        <dbReference type="Google" id="ProtNLM"/>
    </source>
</evidence>
<sequence length="449" mass="52977">MGRPGIVLSSSFVSSTDEKFQKYIEYLDRDEATRNKAFEKYNIVAYTEFNDYMENPAKSSGLFSATEDYLGEQKADEMKTLFAEAQKKQSTLWQDVFSFDNAFLVEEGLYDSRTGELDERKIQQAVRVAMEDKFQKENLAGQGIWTASIHYNTDNIHVHVASVEMENTKPRVYREIKTFNKGTQRYEGTGKFDWQNKGRVKQKTLDTMKSKFANTLIDRNTSLAKIHEISRTHLLKNTVNLSTDDLYLCQLYKDLLKTLPHNRKDWQYNKKEMSPFRKQVNQITDYYLKEKNPQAFEELVQALDSEEEKRLRIYGGGSSKEETEIPQDDMVQHARNVTETNHYKDNKLQELYERAGNKILRELKMMSQDDRKELFRLADLPKSKRKMDAGAWHPPNPFKKQLFNEKMILRNMKKFERAIVGERDQMMHEHQYEQLQQQIYYSQANNRGR</sequence>
<proteinExistence type="predicted"/>
<evidence type="ECO:0000313" key="2">
    <source>
        <dbReference type="Proteomes" id="UP000548082"/>
    </source>
</evidence>
<dbReference type="EMBL" id="JAARVD010000011">
    <property type="protein sequence ID" value="MBC1798456.1"/>
    <property type="molecule type" value="Genomic_DNA"/>
</dbReference>
<dbReference type="Pfam" id="PF18555">
    <property type="entry name" value="MobL"/>
    <property type="match status" value="1"/>
</dbReference>
<dbReference type="AlphaFoldDB" id="A0A842B3E4"/>
<dbReference type="NCBIfam" id="NF041498">
    <property type="entry name" value="MobP2"/>
    <property type="match status" value="1"/>
</dbReference>
<gene>
    <name evidence="1" type="ORF">HCA55_17085</name>
</gene>
<name>A0A842B3E4_9LIST</name>